<evidence type="ECO:0000259" key="5">
    <source>
        <dbReference type="PROSITE" id="PS50850"/>
    </source>
</evidence>
<feature type="transmembrane region" description="Helical" evidence="4">
    <location>
        <begin position="204"/>
        <end position="225"/>
    </location>
</feature>
<evidence type="ECO:0000256" key="1">
    <source>
        <dbReference type="ARBA" id="ARBA00004141"/>
    </source>
</evidence>
<comment type="similarity">
    <text evidence="2">Belongs to the major facilitator superfamily. Monocarboxylate porter (TC 2.A.1.13) family.</text>
</comment>
<dbReference type="PANTHER" id="PTHR11360:SF234">
    <property type="entry name" value="MFS-TYPE TRANSPORTER DBAD-RELATED"/>
    <property type="match status" value="1"/>
</dbReference>
<sequence>MGEEAFEHENVLMAPPAESGSSTTSSEQNINNEKILSASPAAEKHLDPQIQPESETQPPTGNPSSNAASPPPNGGLLAWLHVLGAFMLWFNSWGILNAFGVFQTYYESGQLFTKSSSDISWIGSIQSFMLLTVGIFAGPIYDRGHLRLLLLVGSFGVVFGHMMLSLCTEYWQVLLAQGFCVGIGAGCLFVPSVSVLPSYFSTRIGLAVGLGSSGSSIGGVIYPIVLYRLIDRIGFAWSVRVMAFIALGTLLIPISIMRMRVKSPKPRALIDWSAFTDVPYMVHVLATLIGFMGLNIVLFYLSYDAAARQITNTKMAFYIVAVFNAGSTFGRTAPNALSDRVGPFNLIAPCAVISGILMFCMIAVENEAAIIVVALLVGFFSGVFIAMPPVCFVALIKDKTRIGTRVGMGFGMIAFGVLVGGPGGGAILGTHDPLDWKGLWSFGGVAACLAGVLYAGIRVAKGGLKLNVKV</sequence>
<feature type="transmembrane region" description="Helical" evidence="4">
    <location>
        <begin position="237"/>
        <end position="257"/>
    </location>
</feature>
<dbReference type="InterPro" id="IPR036259">
    <property type="entry name" value="MFS_trans_sf"/>
</dbReference>
<keyword evidence="4" id="KW-1133">Transmembrane helix</keyword>
<evidence type="ECO:0000256" key="2">
    <source>
        <dbReference type="ARBA" id="ARBA00006727"/>
    </source>
</evidence>
<feature type="transmembrane region" description="Helical" evidence="4">
    <location>
        <begin position="370"/>
        <end position="396"/>
    </location>
</feature>
<feature type="domain" description="Major facilitator superfamily (MFS) profile" evidence="5">
    <location>
        <begin position="279"/>
        <end position="470"/>
    </location>
</feature>
<feature type="transmembrane region" description="Helical" evidence="4">
    <location>
        <begin position="148"/>
        <end position="164"/>
    </location>
</feature>
<dbReference type="Proteomes" id="UP001166286">
    <property type="component" value="Unassembled WGS sequence"/>
</dbReference>
<name>A0AA39V4S8_9LECA</name>
<evidence type="ECO:0000313" key="6">
    <source>
        <dbReference type="EMBL" id="KAK0516283.1"/>
    </source>
</evidence>
<evidence type="ECO:0000256" key="4">
    <source>
        <dbReference type="SAM" id="Phobius"/>
    </source>
</evidence>
<evidence type="ECO:0000256" key="3">
    <source>
        <dbReference type="SAM" id="MobiDB-lite"/>
    </source>
</evidence>
<feature type="compositionally biased region" description="Basic and acidic residues" evidence="3">
    <location>
        <begin position="1"/>
        <end position="10"/>
    </location>
</feature>
<comment type="caution">
    <text evidence="6">The sequence shown here is derived from an EMBL/GenBank/DDBJ whole genome shotgun (WGS) entry which is preliminary data.</text>
</comment>
<feature type="transmembrane region" description="Helical" evidence="4">
    <location>
        <begin position="76"/>
        <end position="99"/>
    </location>
</feature>
<feature type="transmembrane region" description="Helical" evidence="4">
    <location>
        <begin position="408"/>
        <end position="427"/>
    </location>
</feature>
<dbReference type="EMBL" id="JAFEKC020000002">
    <property type="protein sequence ID" value="KAK0516283.1"/>
    <property type="molecule type" value="Genomic_DNA"/>
</dbReference>
<feature type="region of interest" description="Disordered" evidence="3">
    <location>
        <begin position="1"/>
        <end position="69"/>
    </location>
</feature>
<dbReference type="PANTHER" id="PTHR11360">
    <property type="entry name" value="MONOCARBOXYLATE TRANSPORTER"/>
    <property type="match status" value="1"/>
</dbReference>
<comment type="subcellular location">
    <subcellularLocation>
        <location evidence="1">Membrane</location>
        <topology evidence="1">Multi-pass membrane protein</topology>
    </subcellularLocation>
</comment>
<keyword evidence="7" id="KW-1185">Reference proteome</keyword>
<gene>
    <name evidence="6" type="ORF">JMJ35_000886</name>
</gene>
<feature type="compositionally biased region" description="Polar residues" evidence="3">
    <location>
        <begin position="19"/>
        <end position="34"/>
    </location>
</feature>
<protein>
    <recommendedName>
        <fullName evidence="5">Major facilitator superfamily (MFS) profile domain-containing protein</fullName>
    </recommendedName>
</protein>
<dbReference type="InterPro" id="IPR050327">
    <property type="entry name" value="Proton-linked_MCT"/>
</dbReference>
<dbReference type="InterPro" id="IPR020846">
    <property type="entry name" value="MFS_dom"/>
</dbReference>
<feature type="transmembrane region" description="Helical" evidence="4">
    <location>
        <begin position="344"/>
        <end position="364"/>
    </location>
</feature>
<dbReference type="Gene3D" id="1.20.1250.20">
    <property type="entry name" value="MFS general substrate transporter like domains"/>
    <property type="match status" value="2"/>
</dbReference>
<feature type="transmembrane region" description="Helical" evidence="4">
    <location>
        <begin position="278"/>
        <end position="303"/>
    </location>
</feature>
<feature type="transmembrane region" description="Helical" evidence="4">
    <location>
        <begin position="170"/>
        <end position="192"/>
    </location>
</feature>
<dbReference type="SUPFAM" id="SSF103473">
    <property type="entry name" value="MFS general substrate transporter"/>
    <property type="match status" value="1"/>
</dbReference>
<reference evidence="6" key="1">
    <citation type="submission" date="2023-03" db="EMBL/GenBank/DDBJ databases">
        <title>Complete genome of Cladonia borealis.</title>
        <authorList>
            <person name="Park H."/>
        </authorList>
    </citation>
    <scope>NUCLEOTIDE SEQUENCE</scope>
    <source>
        <strain evidence="6">ANT050790</strain>
    </source>
</reference>
<dbReference type="PROSITE" id="PS50850">
    <property type="entry name" value="MFS"/>
    <property type="match status" value="1"/>
</dbReference>
<evidence type="ECO:0000313" key="7">
    <source>
        <dbReference type="Proteomes" id="UP001166286"/>
    </source>
</evidence>
<feature type="transmembrane region" description="Helical" evidence="4">
    <location>
        <begin position="119"/>
        <end position="141"/>
    </location>
</feature>
<feature type="transmembrane region" description="Helical" evidence="4">
    <location>
        <begin position="439"/>
        <end position="457"/>
    </location>
</feature>
<keyword evidence="4" id="KW-0812">Transmembrane</keyword>
<dbReference type="AlphaFoldDB" id="A0AA39V4S8"/>
<feature type="compositionally biased region" description="Low complexity" evidence="3">
    <location>
        <begin position="58"/>
        <end position="68"/>
    </location>
</feature>
<dbReference type="GO" id="GO:0016020">
    <property type="term" value="C:membrane"/>
    <property type="evidence" value="ECO:0007669"/>
    <property type="project" value="UniProtKB-SubCell"/>
</dbReference>
<keyword evidence="4" id="KW-0472">Membrane</keyword>
<dbReference type="Pfam" id="PF07690">
    <property type="entry name" value="MFS_1"/>
    <property type="match status" value="1"/>
</dbReference>
<accession>A0AA39V4S8</accession>
<organism evidence="6 7">
    <name type="scientific">Cladonia borealis</name>
    <dbReference type="NCBI Taxonomy" id="184061"/>
    <lineage>
        <taxon>Eukaryota</taxon>
        <taxon>Fungi</taxon>
        <taxon>Dikarya</taxon>
        <taxon>Ascomycota</taxon>
        <taxon>Pezizomycotina</taxon>
        <taxon>Lecanoromycetes</taxon>
        <taxon>OSLEUM clade</taxon>
        <taxon>Lecanoromycetidae</taxon>
        <taxon>Lecanorales</taxon>
        <taxon>Lecanorineae</taxon>
        <taxon>Cladoniaceae</taxon>
        <taxon>Cladonia</taxon>
    </lineage>
</organism>
<dbReference type="InterPro" id="IPR011701">
    <property type="entry name" value="MFS"/>
</dbReference>
<proteinExistence type="inferred from homology"/>
<dbReference type="GO" id="GO:0022857">
    <property type="term" value="F:transmembrane transporter activity"/>
    <property type="evidence" value="ECO:0007669"/>
    <property type="project" value="InterPro"/>
</dbReference>